<dbReference type="GO" id="GO:0006397">
    <property type="term" value="P:mRNA processing"/>
    <property type="evidence" value="ECO:0007669"/>
    <property type="project" value="UniProtKB-UniRule"/>
</dbReference>
<keyword evidence="13 15" id="KW-0460">Magnesium</keyword>
<dbReference type="InterPro" id="IPR011907">
    <property type="entry name" value="RNase_III"/>
</dbReference>
<dbReference type="PANTHER" id="PTHR11207">
    <property type="entry name" value="RIBONUCLEASE III"/>
    <property type="match status" value="1"/>
</dbReference>
<dbReference type="InterPro" id="IPR014720">
    <property type="entry name" value="dsRBD_dom"/>
</dbReference>
<comment type="function">
    <text evidence="15">Digests double-stranded RNA. Involved in the processing of primary rRNA transcript to yield the immediate precursors to the large and small rRNAs (23S and 16S). Processes some mRNAs, and tRNAs when they are encoded in the rRNA operon. Processes pre-crRNA and tracrRNA of type II CRISPR loci if present in the organism.</text>
</comment>
<comment type="subcellular location">
    <subcellularLocation>
        <location evidence="2 15">Cytoplasm</location>
    </subcellularLocation>
</comment>
<keyword evidence="8 15" id="KW-0819">tRNA processing</keyword>
<dbReference type="GO" id="GO:0008033">
    <property type="term" value="P:tRNA processing"/>
    <property type="evidence" value="ECO:0007669"/>
    <property type="project" value="UniProtKB-KW"/>
</dbReference>
<dbReference type="GO" id="GO:0042802">
    <property type="term" value="F:identical protein binding"/>
    <property type="evidence" value="ECO:0007669"/>
    <property type="project" value="UniProtKB-ARBA"/>
</dbReference>
<dbReference type="NCBIfam" id="TIGR02191">
    <property type="entry name" value="RNaseIII"/>
    <property type="match status" value="1"/>
</dbReference>
<evidence type="ECO:0000259" key="17">
    <source>
        <dbReference type="PROSITE" id="PS50142"/>
    </source>
</evidence>
<comment type="cofactor">
    <cofactor evidence="15">
        <name>Mg(2+)</name>
        <dbReference type="ChEBI" id="CHEBI:18420"/>
    </cofactor>
</comment>
<evidence type="ECO:0000256" key="4">
    <source>
        <dbReference type="ARBA" id="ARBA00011738"/>
    </source>
</evidence>
<dbReference type="CDD" id="cd10845">
    <property type="entry name" value="DSRM_RNAse_III_family"/>
    <property type="match status" value="1"/>
</dbReference>
<keyword evidence="7 15" id="KW-0507">mRNA processing</keyword>
<feature type="binding site" evidence="15">
    <location>
        <position position="122"/>
    </location>
    <ligand>
        <name>Mg(2+)</name>
        <dbReference type="ChEBI" id="CHEBI:18420"/>
    </ligand>
</feature>
<dbReference type="PANTHER" id="PTHR11207:SF0">
    <property type="entry name" value="RIBONUCLEASE 3"/>
    <property type="match status" value="1"/>
</dbReference>
<evidence type="ECO:0000256" key="1">
    <source>
        <dbReference type="ARBA" id="ARBA00000109"/>
    </source>
</evidence>
<evidence type="ECO:0000256" key="2">
    <source>
        <dbReference type="ARBA" id="ARBA00004496"/>
    </source>
</evidence>
<evidence type="ECO:0000256" key="3">
    <source>
        <dbReference type="ARBA" id="ARBA00010183"/>
    </source>
</evidence>
<comment type="catalytic activity">
    <reaction evidence="1 15">
        <text>Endonucleolytic cleavage to 5'-phosphomonoester.</text>
        <dbReference type="EC" id="3.1.26.3"/>
    </reaction>
</comment>
<dbReference type="Pfam" id="PF00035">
    <property type="entry name" value="dsrm"/>
    <property type="match status" value="1"/>
</dbReference>
<evidence type="ECO:0000256" key="9">
    <source>
        <dbReference type="ARBA" id="ARBA00022722"/>
    </source>
</evidence>
<evidence type="ECO:0000256" key="8">
    <source>
        <dbReference type="ARBA" id="ARBA00022694"/>
    </source>
</evidence>
<evidence type="ECO:0000256" key="14">
    <source>
        <dbReference type="ARBA" id="ARBA00022884"/>
    </source>
</evidence>
<feature type="domain" description="RNase III" evidence="17">
    <location>
        <begin position="14"/>
        <end position="136"/>
    </location>
</feature>
<dbReference type="SUPFAM" id="SSF54768">
    <property type="entry name" value="dsRNA-binding domain-like"/>
    <property type="match status" value="1"/>
</dbReference>
<keyword evidence="11 15" id="KW-0255">Endonuclease</keyword>
<dbReference type="GO" id="GO:0019843">
    <property type="term" value="F:rRNA binding"/>
    <property type="evidence" value="ECO:0007669"/>
    <property type="project" value="UniProtKB-KW"/>
</dbReference>
<dbReference type="EMBL" id="WJPP01000002">
    <property type="protein sequence ID" value="MRH77732.1"/>
    <property type="molecule type" value="Genomic_DNA"/>
</dbReference>
<evidence type="ECO:0000259" key="16">
    <source>
        <dbReference type="PROSITE" id="PS50137"/>
    </source>
</evidence>
<keyword evidence="10 15" id="KW-0479">Metal-binding</keyword>
<dbReference type="PROSITE" id="PS00517">
    <property type="entry name" value="RNASE_3_1"/>
    <property type="match status" value="1"/>
</dbReference>
<dbReference type="CDD" id="cd00593">
    <property type="entry name" value="RIBOc"/>
    <property type="match status" value="1"/>
</dbReference>
<evidence type="ECO:0000256" key="6">
    <source>
        <dbReference type="ARBA" id="ARBA00022552"/>
    </source>
</evidence>
<evidence type="ECO:0000256" key="13">
    <source>
        <dbReference type="ARBA" id="ARBA00022842"/>
    </source>
</evidence>
<evidence type="ECO:0000313" key="18">
    <source>
        <dbReference type="EMBL" id="MRH77732.1"/>
    </source>
</evidence>
<feature type="active site" evidence="15">
    <location>
        <position position="125"/>
    </location>
</feature>
<keyword evidence="12 15" id="KW-0378">Hydrolase</keyword>
<feature type="domain" description="DRBM" evidence="16">
    <location>
        <begin position="163"/>
        <end position="233"/>
    </location>
</feature>
<dbReference type="PROSITE" id="PS50142">
    <property type="entry name" value="RNASE_3_2"/>
    <property type="match status" value="1"/>
</dbReference>
<evidence type="ECO:0000256" key="10">
    <source>
        <dbReference type="ARBA" id="ARBA00022723"/>
    </source>
</evidence>
<gene>
    <name evidence="15" type="primary">rnc</name>
    <name evidence="18" type="ORF">GH984_03350</name>
</gene>
<dbReference type="GO" id="GO:0003725">
    <property type="term" value="F:double-stranded RNA binding"/>
    <property type="evidence" value="ECO:0007669"/>
    <property type="project" value="TreeGrafter"/>
</dbReference>
<dbReference type="SMART" id="SM00535">
    <property type="entry name" value="RIBOc"/>
    <property type="match status" value="1"/>
</dbReference>
<evidence type="ECO:0000256" key="7">
    <source>
        <dbReference type="ARBA" id="ARBA00022664"/>
    </source>
</evidence>
<dbReference type="RefSeq" id="WP_153718807.1">
    <property type="nucleotide sequence ID" value="NZ_WJPP01000002.1"/>
</dbReference>
<evidence type="ECO:0000256" key="5">
    <source>
        <dbReference type="ARBA" id="ARBA00022490"/>
    </source>
</evidence>
<feature type="binding site" evidence="15">
    <location>
        <position position="125"/>
    </location>
    <ligand>
        <name>Mg(2+)</name>
        <dbReference type="ChEBI" id="CHEBI:18420"/>
    </ligand>
</feature>
<dbReference type="HAMAP" id="MF_00104">
    <property type="entry name" value="RNase_III"/>
    <property type="match status" value="1"/>
</dbReference>
<reference evidence="18 19" key="1">
    <citation type="submission" date="2019-11" db="EMBL/GenBank/DDBJ databases">
        <authorList>
            <person name="Zhang X.Y."/>
        </authorList>
    </citation>
    <scope>NUCLEOTIDE SEQUENCE [LARGE SCALE GENOMIC DNA]</scope>
    <source>
        <strain evidence="18 19">C176</strain>
    </source>
</reference>
<dbReference type="GO" id="GO:0010468">
    <property type="term" value="P:regulation of gene expression"/>
    <property type="evidence" value="ECO:0007669"/>
    <property type="project" value="TreeGrafter"/>
</dbReference>
<evidence type="ECO:0000256" key="12">
    <source>
        <dbReference type="ARBA" id="ARBA00022801"/>
    </source>
</evidence>
<dbReference type="InterPro" id="IPR000999">
    <property type="entry name" value="RNase_III_dom"/>
</dbReference>
<comment type="similarity">
    <text evidence="3">Belongs to the ribonuclease III family.</text>
</comment>
<dbReference type="Gene3D" id="3.30.160.20">
    <property type="match status" value="1"/>
</dbReference>
<evidence type="ECO:0000313" key="19">
    <source>
        <dbReference type="Proteomes" id="UP000433788"/>
    </source>
</evidence>
<dbReference type="Pfam" id="PF14622">
    <property type="entry name" value="Ribonucleas_3_3"/>
    <property type="match status" value="1"/>
</dbReference>
<proteinExistence type="inferred from homology"/>
<keyword evidence="15" id="KW-0699">rRNA-binding</keyword>
<dbReference type="InterPro" id="IPR036389">
    <property type="entry name" value="RNase_III_sf"/>
</dbReference>
<dbReference type="SUPFAM" id="SSF69065">
    <property type="entry name" value="RNase III domain-like"/>
    <property type="match status" value="1"/>
</dbReference>
<dbReference type="GO" id="GO:0046872">
    <property type="term" value="F:metal ion binding"/>
    <property type="evidence" value="ECO:0007669"/>
    <property type="project" value="UniProtKB-KW"/>
</dbReference>
<dbReference type="GO" id="GO:0006364">
    <property type="term" value="P:rRNA processing"/>
    <property type="evidence" value="ECO:0007669"/>
    <property type="project" value="UniProtKB-UniRule"/>
</dbReference>
<sequence>MAASIGGGLASELIETLSKRLGWSFNDARLLAQALTHRSVSDENNERLEFLGDGILNFVVAAELYHRRPDLQEGDLSRLRAALVNKSALAGIARSIELGDYVELGGGELKSGGHRRDSILADTLEAVLGAVYLDGGFDACQDMIQRLYAQHFADLPKMKAKKDPKTRLQEYLQSRQLPLPEYQVDDIAGRAHEQVFTVSCRVETITLVGAGSAGSRRAGEQAAAADLLFKLGIDDPATESDK</sequence>
<dbReference type="EC" id="3.1.26.3" evidence="15"/>
<dbReference type="FunFam" id="1.10.1520.10:FF:000001">
    <property type="entry name" value="Ribonuclease 3"/>
    <property type="match status" value="1"/>
</dbReference>
<protein>
    <recommendedName>
        <fullName evidence="15">Ribonuclease 3</fullName>
        <ecNumber evidence="15">3.1.26.3</ecNumber>
    </recommendedName>
    <alternativeName>
        <fullName evidence="15">Ribonuclease III</fullName>
        <shortName evidence="15">RNase III</shortName>
    </alternativeName>
</protein>
<dbReference type="AlphaFoldDB" id="A0A6N7QNX0"/>
<evidence type="ECO:0000256" key="15">
    <source>
        <dbReference type="HAMAP-Rule" id="MF_00104"/>
    </source>
</evidence>
<dbReference type="Proteomes" id="UP000433788">
    <property type="component" value="Unassembled WGS sequence"/>
</dbReference>
<dbReference type="PROSITE" id="PS50137">
    <property type="entry name" value="DS_RBD"/>
    <property type="match status" value="1"/>
</dbReference>
<keyword evidence="6 15" id="KW-0698">rRNA processing</keyword>
<comment type="subunit">
    <text evidence="4 15">Homodimer.</text>
</comment>
<feature type="binding site" evidence="15">
    <location>
        <position position="49"/>
    </location>
    <ligand>
        <name>Mg(2+)</name>
        <dbReference type="ChEBI" id="CHEBI:18420"/>
    </ligand>
</feature>
<keyword evidence="5 15" id="KW-0963">Cytoplasm</keyword>
<dbReference type="GO" id="GO:0005737">
    <property type="term" value="C:cytoplasm"/>
    <property type="evidence" value="ECO:0007669"/>
    <property type="project" value="UniProtKB-SubCell"/>
</dbReference>
<keyword evidence="14 15" id="KW-0694">RNA-binding</keyword>
<name>A0A6N7QNX0_9GAMM</name>
<accession>A0A6N7QNX0</accession>
<keyword evidence="9 15" id="KW-0540">Nuclease</keyword>
<dbReference type="Gene3D" id="1.10.1520.10">
    <property type="entry name" value="Ribonuclease III domain"/>
    <property type="match status" value="1"/>
</dbReference>
<dbReference type="FunFam" id="3.30.160.20:FF:000003">
    <property type="entry name" value="Ribonuclease 3"/>
    <property type="match status" value="1"/>
</dbReference>
<keyword evidence="19" id="KW-1185">Reference proteome</keyword>
<organism evidence="18 19">
    <name type="scientific">Spiribacter salilacus</name>
    <dbReference type="NCBI Taxonomy" id="2664894"/>
    <lineage>
        <taxon>Bacteria</taxon>
        <taxon>Pseudomonadati</taxon>
        <taxon>Pseudomonadota</taxon>
        <taxon>Gammaproteobacteria</taxon>
        <taxon>Chromatiales</taxon>
        <taxon>Ectothiorhodospiraceae</taxon>
        <taxon>Spiribacter</taxon>
    </lineage>
</organism>
<evidence type="ECO:0000256" key="11">
    <source>
        <dbReference type="ARBA" id="ARBA00022759"/>
    </source>
</evidence>
<feature type="active site" evidence="15">
    <location>
        <position position="53"/>
    </location>
</feature>
<dbReference type="GO" id="GO:0004525">
    <property type="term" value="F:ribonuclease III activity"/>
    <property type="evidence" value="ECO:0007669"/>
    <property type="project" value="UniProtKB-UniRule"/>
</dbReference>
<comment type="caution">
    <text evidence="18">The sequence shown here is derived from an EMBL/GenBank/DDBJ whole genome shotgun (WGS) entry which is preliminary data.</text>
</comment>
<dbReference type="SMART" id="SM00358">
    <property type="entry name" value="DSRM"/>
    <property type="match status" value="1"/>
</dbReference>